<dbReference type="Pfam" id="PF02601">
    <property type="entry name" value="Exonuc_VII_L"/>
    <property type="match status" value="1"/>
</dbReference>
<comment type="function">
    <text evidence="5">Bidirectionally degrades single-stranded DNA into large acid-insoluble oligonucleotides, which are then degraded further into small acid-soluble oligonucleotides.</text>
</comment>
<dbReference type="NCBIfam" id="TIGR00237">
    <property type="entry name" value="xseA"/>
    <property type="match status" value="1"/>
</dbReference>
<reference evidence="9 10" key="1">
    <citation type="submission" date="2019-02" db="EMBL/GenBank/DDBJ databases">
        <title>Complete Genome Sequence and Methylome Analysis of free living Spirochaetas.</title>
        <authorList>
            <person name="Fomenkov A."/>
            <person name="Dubinina G."/>
            <person name="Leshcheva N."/>
            <person name="Mikheeva N."/>
            <person name="Grabovich M."/>
            <person name="Vincze T."/>
            <person name="Roberts R.J."/>
        </authorList>
    </citation>
    <scope>NUCLEOTIDE SEQUENCE [LARGE SCALE GENOMIC DNA]</scope>
    <source>
        <strain evidence="9 10">K2</strain>
    </source>
</reference>
<evidence type="ECO:0000259" key="8">
    <source>
        <dbReference type="Pfam" id="PF13742"/>
    </source>
</evidence>
<dbReference type="InterPro" id="IPR025824">
    <property type="entry name" value="OB-fold_nuc-bd_dom"/>
</dbReference>
<dbReference type="GO" id="GO:0005737">
    <property type="term" value="C:cytoplasm"/>
    <property type="evidence" value="ECO:0007669"/>
    <property type="project" value="UniProtKB-SubCell"/>
</dbReference>
<comment type="catalytic activity">
    <reaction evidence="5 6">
        <text>Exonucleolytic cleavage in either 5'- to 3'- or 3'- to 5'-direction to yield nucleoside 5'-phosphates.</text>
        <dbReference type="EC" id="3.1.11.6"/>
    </reaction>
</comment>
<dbReference type="KEGG" id="ock:EXM22_05655"/>
<dbReference type="Pfam" id="PF13742">
    <property type="entry name" value="tRNA_anti_2"/>
    <property type="match status" value="1"/>
</dbReference>
<dbReference type="PANTHER" id="PTHR30008:SF0">
    <property type="entry name" value="EXODEOXYRIBONUCLEASE 7 LARGE SUBUNIT"/>
    <property type="match status" value="1"/>
</dbReference>
<dbReference type="GO" id="GO:0009318">
    <property type="term" value="C:exodeoxyribonuclease VII complex"/>
    <property type="evidence" value="ECO:0007669"/>
    <property type="project" value="UniProtKB-UniRule"/>
</dbReference>
<proteinExistence type="inferred from homology"/>
<dbReference type="GO" id="GO:0008855">
    <property type="term" value="F:exodeoxyribonuclease VII activity"/>
    <property type="evidence" value="ECO:0007669"/>
    <property type="project" value="UniProtKB-UniRule"/>
</dbReference>
<evidence type="ECO:0000256" key="4">
    <source>
        <dbReference type="ARBA" id="ARBA00022839"/>
    </source>
</evidence>
<keyword evidence="2 5" id="KW-0540">Nuclease</keyword>
<dbReference type="AlphaFoldDB" id="A0A5C1QJK4"/>
<dbReference type="RefSeq" id="WP_149485578.1">
    <property type="nucleotide sequence ID" value="NZ_CP036150.1"/>
</dbReference>
<dbReference type="HAMAP" id="MF_00378">
    <property type="entry name" value="Exonuc_7_L"/>
    <property type="match status" value="1"/>
</dbReference>
<sequence length="400" mass="44708">MTGIPRYNVSELTYLIKNQLEDSFPVVRVQGEISNFRPAASGHCYFNLKDKDAVISAVLFRQQRQLLTFKPGDGQSVAVIARVTVYAQRGNYQLICESMEETGRGDLLYQLEQLKMKLQGEGLFDSKFKRPLPLYPSCIGVVTSLRGAALQDILQILQRRMSSCRILIKDTVVQGDSSARSVLKSLEVLNQRDDIDLIILARGGGSLEDLLSFSDEAVVRAVAASRHPIISGIGHEIDFSLSDFAADMRAATPSAAAEIVSQRSVEAPAKVKQIKSQLLQGMKHSLEKQKWKLSRCSKEDLETSLLQQISMQQQSIDLWKMETKRVLQDRISQIRHMNRVNKEVLEASSPHYILSRGYALVRKDGNLISQANQLTQGDHVHLQFTDGQISAVIEGDKIEI</sequence>
<organism evidence="9 10">
    <name type="scientific">Oceanispirochaeta crateris</name>
    <dbReference type="NCBI Taxonomy" id="2518645"/>
    <lineage>
        <taxon>Bacteria</taxon>
        <taxon>Pseudomonadati</taxon>
        <taxon>Spirochaetota</taxon>
        <taxon>Spirochaetia</taxon>
        <taxon>Spirochaetales</taxon>
        <taxon>Spirochaetaceae</taxon>
        <taxon>Oceanispirochaeta</taxon>
    </lineage>
</organism>
<evidence type="ECO:0000313" key="9">
    <source>
        <dbReference type="EMBL" id="QEN07498.1"/>
    </source>
</evidence>
<feature type="domain" description="OB-fold nucleic acid binding" evidence="8">
    <location>
        <begin position="7"/>
        <end position="100"/>
    </location>
</feature>
<evidence type="ECO:0000256" key="1">
    <source>
        <dbReference type="ARBA" id="ARBA00022490"/>
    </source>
</evidence>
<dbReference type="EMBL" id="CP036150">
    <property type="protein sequence ID" value="QEN07498.1"/>
    <property type="molecule type" value="Genomic_DNA"/>
</dbReference>
<evidence type="ECO:0000259" key="7">
    <source>
        <dbReference type="Pfam" id="PF02601"/>
    </source>
</evidence>
<protein>
    <recommendedName>
        <fullName evidence="5">Exodeoxyribonuclease 7 large subunit</fullName>
        <ecNumber evidence="5">3.1.11.6</ecNumber>
    </recommendedName>
    <alternativeName>
        <fullName evidence="5">Exodeoxyribonuclease VII large subunit</fullName>
        <shortName evidence="5">Exonuclease VII large subunit</shortName>
    </alternativeName>
</protein>
<evidence type="ECO:0000256" key="2">
    <source>
        <dbReference type="ARBA" id="ARBA00022722"/>
    </source>
</evidence>
<keyword evidence="3 5" id="KW-0378">Hydrolase</keyword>
<evidence type="ECO:0000313" key="10">
    <source>
        <dbReference type="Proteomes" id="UP000324209"/>
    </source>
</evidence>
<comment type="subcellular location">
    <subcellularLocation>
        <location evidence="5 6">Cytoplasm</location>
    </subcellularLocation>
</comment>
<dbReference type="GO" id="GO:0006308">
    <property type="term" value="P:DNA catabolic process"/>
    <property type="evidence" value="ECO:0007669"/>
    <property type="project" value="UniProtKB-UniRule"/>
</dbReference>
<dbReference type="OrthoDB" id="9802795at2"/>
<evidence type="ECO:0000256" key="6">
    <source>
        <dbReference type="RuleBase" id="RU004355"/>
    </source>
</evidence>
<keyword evidence="4 5" id="KW-0269">Exonuclease</keyword>
<dbReference type="PANTHER" id="PTHR30008">
    <property type="entry name" value="EXODEOXYRIBONUCLEASE 7 LARGE SUBUNIT"/>
    <property type="match status" value="1"/>
</dbReference>
<dbReference type="Proteomes" id="UP000324209">
    <property type="component" value="Chromosome"/>
</dbReference>
<evidence type="ECO:0000256" key="3">
    <source>
        <dbReference type="ARBA" id="ARBA00022801"/>
    </source>
</evidence>
<keyword evidence="10" id="KW-1185">Reference proteome</keyword>
<keyword evidence="1 5" id="KW-0963">Cytoplasm</keyword>
<accession>A0A5C1QJK4</accession>
<comment type="subunit">
    <text evidence="5">Heterooligomer composed of large and small subunits.</text>
</comment>
<dbReference type="CDD" id="cd04489">
    <property type="entry name" value="ExoVII_LU_OBF"/>
    <property type="match status" value="1"/>
</dbReference>
<dbReference type="InterPro" id="IPR020579">
    <property type="entry name" value="Exonuc_VII_lsu_C"/>
</dbReference>
<feature type="domain" description="Exonuclease VII large subunit C-terminal" evidence="7">
    <location>
        <begin position="123"/>
        <end position="336"/>
    </location>
</feature>
<dbReference type="GO" id="GO:0003676">
    <property type="term" value="F:nucleic acid binding"/>
    <property type="evidence" value="ECO:0007669"/>
    <property type="project" value="InterPro"/>
</dbReference>
<dbReference type="InterPro" id="IPR003753">
    <property type="entry name" value="Exonuc_VII_L"/>
</dbReference>
<name>A0A5C1QJK4_9SPIO</name>
<evidence type="ECO:0000256" key="5">
    <source>
        <dbReference type="HAMAP-Rule" id="MF_00378"/>
    </source>
</evidence>
<comment type="similarity">
    <text evidence="5 6">Belongs to the XseA family.</text>
</comment>
<dbReference type="EC" id="3.1.11.6" evidence="5"/>
<gene>
    <name evidence="5 9" type="primary">xseA</name>
    <name evidence="9" type="ORF">EXM22_05655</name>
</gene>